<evidence type="ECO:0000256" key="3">
    <source>
        <dbReference type="ARBA" id="ARBA00022679"/>
    </source>
</evidence>
<dbReference type="OrthoDB" id="7208816at2"/>
<accession>A0A0Q9YVH7</accession>
<proteinExistence type="predicted"/>
<keyword evidence="2" id="KW-0963">Cytoplasm</keyword>
<comment type="subcellular location">
    <subcellularLocation>
        <location evidence="1">Cytoplasm</location>
    </subcellularLocation>
</comment>
<dbReference type="NCBIfam" id="TIGR01838">
    <property type="entry name" value="PHA_synth_I"/>
    <property type="match status" value="1"/>
</dbReference>
<dbReference type="EMBL" id="LKAJ01000009">
    <property type="protein sequence ID" value="KRG20647.1"/>
    <property type="molecule type" value="Genomic_DNA"/>
</dbReference>
<dbReference type="RefSeq" id="WP_075066761.1">
    <property type="nucleotide sequence ID" value="NZ_LKAJ02000001.1"/>
</dbReference>
<dbReference type="STRING" id="295108.HT99x_02134"/>
<evidence type="ECO:0000256" key="2">
    <source>
        <dbReference type="ARBA" id="ARBA00022490"/>
    </source>
</evidence>
<evidence type="ECO:0000313" key="8">
    <source>
        <dbReference type="Proteomes" id="UP000051497"/>
    </source>
</evidence>
<dbReference type="InterPro" id="IPR010941">
    <property type="entry name" value="PhaC_N"/>
</dbReference>
<gene>
    <name evidence="6" type="primary">phbC_2</name>
    <name evidence="7" type="synonym">phaC</name>
    <name evidence="7" type="ORF">HT99x_004935</name>
    <name evidence="6" type="ORF">HT99x_02134</name>
</gene>
<dbReference type="Pfam" id="PF07167">
    <property type="entry name" value="PhaC_N"/>
    <property type="match status" value="1"/>
</dbReference>
<dbReference type="EMBL" id="LKAJ02000001">
    <property type="protein sequence ID" value="MCS5710765.1"/>
    <property type="molecule type" value="Genomic_DNA"/>
</dbReference>
<reference evidence="7" key="2">
    <citation type="journal article" date="2016" name="Genome Announc.">
        <title>Draft Genome Sequences of Two Novel Amoeba-Resistant Intranuclear Bacteria, 'Candidatus Berkiella cookevillensis' and 'Candidatus Berkiella aquae'.</title>
        <authorList>
            <person name="Mehari Y.T."/>
            <person name="Arivett B.A."/>
            <person name="Farone A.L."/>
            <person name="Gunderson J.H."/>
            <person name="Farone M.B."/>
        </authorList>
    </citation>
    <scope>NUCLEOTIDE SEQUENCE</scope>
    <source>
        <strain evidence="7">HT99</strain>
    </source>
</reference>
<protein>
    <submittedName>
        <fullName evidence="7">Class I poly(R)-hydroxyalkanoic acid synthase</fullName>
    </submittedName>
    <submittedName>
        <fullName evidence="6">Poly-beta-hydroxybutyrate polymerase</fullName>
        <ecNumber evidence="6">2.3.1.-</ecNumber>
    </submittedName>
</protein>
<dbReference type="PANTHER" id="PTHR36837:SF5">
    <property type="entry name" value="POLY-3-HYDROXYBUTYRATE SYNTHASE"/>
    <property type="match status" value="1"/>
</dbReference>
<sequence>MKIDEGYVKLFADSLEMSQSFFQSMQILWQNQQIFYDNFAEFSLINDKIQSWRAEIVRRTPERFFNAYAGLSLEYYQLIHHCYEKMVNKAIPPFIEVASHDKRFRSNQWHDNIIFYVYQQSYLLYVKHVIAYIESNDRDDHKKHEQIHFFAKQFLNALSPSNYWLTNPDVFFKTLDQKGENLFSGWKRFIADLQRGEGYLNPMMVEKEAYSIGKDIAATPGKVVFKNRLIELIQYSPATPEVYEIPLLVIPPWINKYYVLDLRQDNSFVKWIAEQGYTVFIISWAAIDETYADTGFADYMLEGIIPATEEIMKITKLEKLNALGFCIGGTLLCMTMAYLAAKQDKRIHSATFLATLIDFKEPGDLGLYVDEQQFALIKNSLTKKGYFDGRSLMGIFNLLRANELYWPYIINNYLLAQHLHSFDLLYWNQDSTHLPAKMMCEYLENLYLKNKFFNNQLVWNNTPLLLKNIHVPCYFLATEQDHIAPWLACFSGAKQFTDNVTFVLGGSGHIAGIVNPPQAHKYGYYVNEKAISDFMSPAVWLQEAIKQEGSWWEHWQSWLSHLSGKKISARKPAKHFSDAPGENVKVSIYKKR</sequence>
<reference evidence="6" key="1">
    <citation type="submission" date="2015-09" db="EMBL/GenBank/DDBJ databases">
        <title>Draft Genome Sequences of Two Novel Amoeba-resistant Intranuclear Bacteria, Candidatus Berkiella cookevillensis and Candidatus Berkiella aquae.</title>
        <authorList>
            <person name="Mehari Y.T."/>
            <person name="Arivett B.A."/>
            <person name="Farone A.L."/>
            <person name="Gunderson J.H."/>
            <person name="Farone M.B."/>
        </authorList>
    </citation>
    <scope>NUCLEOTIDE SEQUENCE [LARGE SCALE GENOMIC DNA]</scope>
    <source>
        <strain evidence="6">HT99</strain>
    </source>
</reference>
<dbReference type="InterPro" id="IPR010963">
    <property type="entry name" value="PHA_synth_I"/>
</dbReference>
<dbReference type="AlphaFoldDB" id="A0A0Q9YVH7"/>
<evidence type="ECO:0000313" key="6">
    <source>
        <dbReference type="EMBL" id="KRG20647.1"/>
    </source>
</evidence>
<dbReference type="SUPFAM" id="SSF53474">
    <property type="entry name" value="alpha/beta-Hydrolases"/>
    <property type="match status" value="1"/>
</dbReference>
<comment type="caution">
    <text evidence="6">The sequence shown here is derived from an EMBL/GenBank/DDBJ whole genome shotgun (WGS) entry which is preliminary data.</text>
</comment>
<dbReference type="GO" id="GO:0042619">
    <property type="term" value="P:poly-hydroxybutyrate biosynthetic process"/>
    <property type="evidence" value="ECO:0007669"/>
    <property type="project" value="InterPro"/>
</dbReference>
<dbReference type="GO" id="GO:0005737">
    <property type="term" value="C:cytoplasm"/>
    <property type="evidence" value="ECO:0007669"/>
    <property type="project" value="UniProtKB-SubCell"/>
</dbReference>
<dbReference type="Proteomes" id="UP000051497">
    <property type="component" value="Unassembled WGS sequence"/>
</dbReference>
<feature type="domain" description="Poly-beta-hydroxybutyrate polymerase N-terminal" evidence="5">
    <location>
        <begin position="101"/>
        <end position="272"/>
    </location>
</feature>
<keyword evidence="3 6" id="KW-0808">Transferase</keyword>
<evidence type="ECO:0000313" key="7">
    <source>
        <dbReference type="EMBL" id="MCS5710765.1"/>
    </source>
</evidence>
<evidence type="ECO:0000259" key="5">
    <source>
        <dbReference type="Pfam" id="PF07167"/>
    </source>
</evidence>
<dbReference type="EC" id="2.3.1.-" evidence="6"/>
<dbReference type="InterPro" id="IPR051321">
    <property type="entry name" value="PHA/PHB_synthase"/>
</dbReference>
<dbReference type="PANTHER" id="PTHR36837">
    <property type="entry name" value="POLY(3-HYDROXYALKANOATE) POLYMERASE SUBUNIT PHAC"/>
    <property type="match status" value="1"/>
</dbReference>
<reference evidence="7" key="3">
    <citation type="submission" date="2021-06" db="EMBL/GenBank/DDBJ databases">
        <title>Genomic Description and Analysis of Intracellular Bacteria, Candidatus Berkiella cookevillensis and Candidatus Berkiella aquae.</title>
        <authorList>
            <person name="Kidane D.T."/>
            <person name="Mehari Y.T."/>
            <person name="Rice F.C."/>
            <person name="Arivett B.A."/>
            <person name="Farone A.L."/>
            <person name="Berk S.G."/>
            <person name="Farone M.B."/>
        </authorList>
    </citation>
    <scope>NUCLEOTIDE SEQUENCE</scope>
    <source>
        <strain evidence="7">HT99</strain>
    </source>
</reference>
<dbReference type="GO" id="GO:0016746">
    <property type="term" value="F:acyltransferase activity"/>
    <property type="evidence" value="ECO:0007669"/>
    <property type="project" value="UniProtKB-KW"/>
</dbReference>
<keyword evidence="8" id="KW-1185">Reference proteome</keyword>
<keyword evidence="4 6" id="KW-0012">Acyltransferase</keyword>
<dbReference type="Gene3D" id="3.40.50.1820">
    <property type="entry name" value="alpha/beta hydrolase"/>
    <property type="match status" value="1"/>
</dbReference>
<name>A0A0Q9YVH7_9GAMM</name>
<evidence type="ECO:0000256" key="1">
    <source>
        <dbReference type="ARBA" id="ARBA00004496"/>
    </source>
</evidence>
<evidence type="ECO:0000256" key="4">
    <source>
        <dbReference type="ARBA" id="ARBA00023315"/>
    </source>
</evidence>
<organism evidence="6">
    <name type="scientific">Candidatus Berkiella aquae</name>
    <dbReference type="NCBI Taxonomy" id="295108"/>
    <lineage>
        <taxon>Bacteria</taxon>
        <taxon>Pseudomonadati</taxon>
        <taxon>Pseudomonadota</taxon>
        <taxon>Gammaproteobacteria</taxon>
        <taxon>Candidatus Berkiellales</taxon>
        <taxon>Candidatus Berkiellaceae</taxon>
        <taxon>Candidatus Berkiella</taxon>
    </lineage>
</organism>
<dbReference type="InterPro" id="IPR029058">
    <property type="entry name" value="AB_hydrolase_fold"/>
</dbReference>
<dbReference type="PATRIC" id="fig|1590043.3.peg.2180"/>